<evidence type="ECO:0000313" key="3">
    <source>
        <dbReference type="EMBL" id="ACY47517.1"/>
    </source>
</evidence>
<dbReference type="EMBL" id="CP001807">
    <property type="protein sequence ID" value="ACY47517.1"/>
    <property type="molecule type" value="Genomic_DNA"/>
</dbReference>
<feature type="region of interest" description="Disordered" evidence="2">
    <location>
        <begin position="1"/>
        <end position="23"/>
    </location>
</feature>
<evidence type="ECO:0000256" key="2">
    <source>
        <dbReference type="SAM" id="MobiDB-lite"/>
    </source>
</evidence>
<protein>
    <submittedName>
        <fullName evidence="3">Uncharacterized protein</fullName>
    </submittedName>
</protein>
<sequence>MGNRKNKKSRRHRRPHRSGPVHLRSLEALEQLRDRVVETARELARLREAQHALREQLGALAAEMPALPPGGSGARIVFPEDPEVLRQKVQAFIEAVDHYLEQDLGAAGPPPPATS</sequence>
<feature type="coiled-coil region" evidence="1">
    <location>
        <begin position="26"/>
        <end position="63"/>
    </location>
</feature>
<accession>D0MFJ0</accession>
<evidence type="ECO:0000313" key="4">
    <source>
        <dbReference type="Proteomes" id="UP000002221"/>
    </source>
</evidence>
<dbReference type="KEGG" id="rmr:Rmar_0617"/>
<dbReference type="AlphaFoldDB" id="D0MFJ0"/>
<keyword evidence="4" id="KW-1185">Reference proteome</keyword>
<dbReference type="HOGENOM" id="CLU_2107106_0_0_10"/>
<organism evidence="3 4">
    <name type="scientific">Rhodothermus marinus (strain ATCC 43812 / DSM 4252 / R-10)</name>
    <name type="common">Rhodothermus obamensis</name>
    <dbReference type="NCBI Taxonomy" id="518766"/>
    <lineage>
        <taxon>Bacteria</taxon>
        <taxon>Pseudomonadati</taxon>
        <taxon>Rhodothermota</taxon>
        <taxon>Rhodothermia</taxon>
        <taxon>Rhodothermales</taxon>
        <taxon>Rhodothermaceae</taxon>
        <taxon>Rhodothermus</taxon>
    </lineage>
</organism>
<name>D0MFJ0_RHOM4</name>
<dbReference type="STRING" id="518766.Rmar_0617"/>
<dbReference type="Proteomes" id="UP000002221">
    <property type="component" value="Chromosome"/>
</dbReference>
<proteinExistence type="predicted"/>
<dbReference type="RefSeq" id="WP_012843129.1">
    <property type="nucleotide sequence ID" value="NC_013501.1"/>
</dbReference>
<reference evidence="3 4" key="1">
    <citation type="journal article" date="2009" name="Stand. Genomic Sci.">
        <title>Complete genome sequence of Rhodothermus marinus type strain (R-10).</title>
        <authorList>
            <person name="Nolan M."/>
            <person name="Tindall B.J."/>
            <person name="Pomrenke H."/>
            <person name="Lapidus A."/>
            <person name="Copeland A."/>
            <person name="Glavina Del Rio T."/>
            <person name="Lucas S."/>
            <person name="Chen F."/>
            <person name="Tice H."/>
            <person name="Cheng J.F."/>
            <person name="Saunders E."/>
            <person name="Han C."/>
            <person name="Bruce D."/>
            <person name="Goodwin L."/>
            <person name="Chain P."/>
            <person name="Pitluck S."/>
            <person name="Ovchinikova G."/>
            <person name="Pati A."/>
            <person name="Ivanova N."/>
            <person name="Mavromatis K."/>
            <person name="Chen A."/>
            <person name="Palaniappan K."/>
            <person name="Land M."/>
            <person name="Hauser L."/>
            <person name="Chang Y.J."/>
            <person name="Jeffries C.D."/>
            <person name="Brettin T."/>
            <person name="Goker M."/>
            <person name="Bristow J."/>
            <person name="Eisen J.A."/>
            <person name="Markowitz V."/>
            <person name="Hugenholtz P."/>
            <person name="Kyrpides N.C."/>
            <person name="Klenk H.P."/>
            <person name="Detter J.C."/>
        </authorList>
    </citation>
    <scope>NUCLEOTIDE SEQUENCE [LARGE SCALE GENOMIC DNA]</scope>
    <source>
        <strain evidence="4">ATCC 43812 / DSM 4252 / R-10</strain>
    </source>
</reference>
<keyword evidence="1" id="KW-0175">Coiled coil</keyword>
<evidence type="ECO:0000256" key="1">
    <source>
        <dbReference type="SAM" id="Coils"/>
    </source>
</evidence>
<dbReference type="OrthoDB" id="1495867at2"/>
<feature type="compositionally biased region" description="Basic residues" evidence="2">
    <location>
        <begin position="1"/>
        <end position="19"/>
    </location>
</feature>
<gene>
    <name evidence="3" type="ordered locus">Rmar_0617</name>
</gene>